<dbReference type="RefSeq" id="WP_413264480.1">
    <property type="nucleotide sequence ID" value="NZ_JBHFNR010000131.1"/>
</dbReference>
<dbReference type="Pfam" id="PF07924">
    <property type="entry name" value="NuiA"/>
    <property type="match status" value="1"/>
</dbReference>
<organism evidence="1 2">
    <name type="scientific">Floridaenema flaviceps BLCC-F50</name>
    <dbReference type="NCBI Taxonomy" id="3153642"/>
    <lineage>
        <taxon>Bacteria</taxon>
        <taxon>Bacillati</taxon>
        <taxon>Cyanobacteriota</taxon>
        <taxon>Cyanophyceae</taxon>
        <taxon>Oscillatoriophycideae</taxon>
        <taxon>Aerosakkonematales</taxon>
        <taxon>Aerosakkonemataceae</taxon>
        <taxon>Floridanema</taxon>
        <taxon>Floridanema flaviceps</taxon>
    </lineage>
</organism>
<dbReference type="InterPro" id="IPR012489">
    <property type="entry name" value="NucleaseA_inhib-like"/>
</dbReference>
<accession>A0ABV4XSY0</accession>
<dbReference type="Proteomes" id="UP001576784">
    <property type="component" value="Unassembled WGS sequence"/>
</dbReference>
<comment type="caution">
    <text evidence="1">The sequence shown here is derived from an EMBL/GenBank/DDBJ whole genome shotgun (WGS) entry which is preliminary data.</text>
</comment>
<protein>
    <submittedName>
        <fullName evidence="1">Nuclease A inhibitor family protein</fullName>
    </submittedName>
</protein>
<proteinExistence type="predicted"/>
<evidence type="ECO:0000313" key="1">
    <source>
        <dbReference type="EMBL" id="MFB2894838.1"/>
    </source>
</evidence>
<reference evidence="1 2" key="1">
    <citation type="submission" date="2024-09" db="EMBL/GenBank/DDBJ databases">
        <title>Floridaenema gen nov. (Aerosakkonemataceae, Aerosakkonematales ord. nov., Cyanobacteria) from benthic tropical and subtropical fresh waters, with the description of four new species.</title>
        <authorList>
            <person name="Moretto J.A."/>
            <person name="Berthold D.E."/>
            <person name="Lefler F.W."/>
            <person name="Huang I.-S."/>
            <person name="Laughinghouse H. IV."/>
        </authorList>
    </citation>
    <scope>NUCLEOTIDE SEQUENCE [LARGE SCALE GENOMIC DNA]</scope>
    <source>
        <strain evidence="1 2">BLCC-F50</strain>
    </source>
</reference>
<dbReference type="Gene3D" id="3.40.1460.10">
    <property type="entry name" value="Nuclease A inhibitor-like"/>
    <property type="match status" value="2"/>
</dbReference>
<evidence type="ECO:0000313" key="2">
    <source>
        <dbReference type="Proteomes" id="UP001576784"/>
    </source>
</evidence>
<name>A0ABV4XSY0_9CYAN</name>
<dbReference type="EMBL" id="JBHFNR010000131">
    <property type="protein sequence ID" value="MFB2894838.1"/>
    <property type="molecule type" value="Genomic_DNA"/>
</dbReference>
<keyword evidence="2" id="KW-1185">Reference proteome</keyword>
<gene>
    <name evidence="1" type="ORF">ACE1CI_18160</name>
</gene>
<sequence length="314" mass="35929">MDSETEQLLATLELLTEPSLPFDLPGHEDGGYLVPFVWDVSERGEFNVLNLSYAEGWLQLTDINALIQIGQYYLDFFPIYAHGYDENSARRNNKIKLLLQLLSINLEGLEALKLEAKSPRVVPNPPVGIVVGRTKDGDWIAACPTVYKATEIPEQYIARSPQSEETSDKPLGKTTLDLIAQIEAISSDIGVIHLEGDFGGGYCYAYDHQIIYTVAQTKELVFKRILQLSGILEINQFHAFYPDKSYFEDDCDSYETYKFYLRYEELVQFLNQSFDKILMYRFSFWSLEYIYIIGQTQLGNEVGLHLASEFIYNP</sequence>